<evidence type="ECO:0000256" key="2">
    <source>
        <dbReference type="ARBA" id="ARBA00022723"/>
    </source>
</evidence>
<protein>
    <recommendedName>
        <fullName evidence="7">hypoxia-inducible factor-proline dioxygenase</fullName>
        <ecNumber evidence="7">1.14.11.29</ecNumber>
    </recommendedName>
</protein>
<keyword evidence="6" id="KW-0408">Iron</keyword>
<gene>
    <name evidence="11" type="ORF">ECPE_LOCUS195</name>
</gene>
<dbReference type="OrthoDB" id="76265at2759"/>
<dbReference type="EMBL" id="UZAN01000631">
    <property type="protein sequence ID" value="VDP20080.1"/>
    <property type="molecule type" value="Genomic_DNA"/>
</dbReference>
<evidence type="ECO:0000313" key="11">
    <source>
        <dbReference type="EMBL" id="VDP20080.1"/>
    </source>
</evidence>
<dbReference type="GO" id="GO:0071456">
    <property type="term" value="P:cellular response to hypoxia"/>
    <property type="evidence" value="ECO:0007669"/>
    <property type="project" value="TreeGrafter"/>
</dbReference>
<name>A0A182ZZR0_9TREM</name>
<evidence type="ECO:0000313" key="13">
    <source>
        <dbReference type="WBParaSite" id="ECPE_0000019401-mRNA-1"/>
    </source>
</evidence>
<keyword evidence="5" id="KW-0560">Oxidoreductase</keyword>
<evidence type="ECO:0000313" key="12">
    <source>
        <dbReference type="Proteomes" id="UP000272942"/>
    </source>
</evidence>
<dbReference type="Gene3D" id="2.60.120.620">
    <property type="entry name" value="q2cbj1_9rhob like domain"/>
    <property type="match status" value="1"/>
</dbReference>
<feature type="domain" description="Fe2OG dioxygenase" evidence="10">
    <location>
        <begin position="258"/>
        <end position="379"/>
    </location>
</feature>
<keyword evidence="3" id="KW-0847">Vitamin C</keyword>
<evidence type="ECO:0000256" key="3">
    <source>
        <dbReference type="ARBA" id="ARBA00022896"/>
    </source>
</evidence>
<dbReference type="InterPro" id="IPR006620">
    <property type="entry name" value="Pro_4_hyd_alph"/>
</dbReference>
<comment type="catalytic activity">
    <reaction evidence="8">
        <text>L-prolyl-[hypoxia-inducible factor alpha subunit] + 2-oxoglutarate + O2 = trans-4-hydroxy-L-prolyl-[hypoxia-inducible factor alpha subunit] + succinate + CO2</text>
        <dbReference type="Rhea" id="RHEA:48400"/>
        <dbReference type="Rhea" id="RHEA-COMP:12093"/>
        <dbReference type="Rhea" id="RHEA-COMP:12094"/>
        <dbReference type="ChEBI" id="CHEBI:15379"/>
        <dbReference type="ChEBI" id="CHEBI:16526"/>
        <dbReference type="ChEBI" id="CHEBI:16810"/>
        <dbReference type="ChEBI" id="CHEBI:30031"/>
        <dbReference type="ChEBI" id="CHEBI:50342"/>
        <dbReference type="ChEBI" id="CHEBI:61965"/>
        <dbReference type="EC" id="1.14.11.29"/>
    </reaction>
</comment>
<dbReference type="EC" id="1.14.11.29" evidence="7"/>
<evidence type="ECO:0000256" key="6">
    <source>
        <dbReference type="ARBA" id="ARBA00023004"/>
    </source>
</evidence>
<dbReference type="AlphaFoldDB" id="A0A182ZZR0"/>
<dbReference type="GO" id="GO:0160082">
    <property type="term" value="F:hypoxia-inducible factor-proline dioxygenase activity"/>
    <property type="evidence" value="ECO:0007669"/>
    <property type="project" value="UniProtKB-EC"/>
</dbReference>
<dbReference type="GO" id="GO:0008198">
    <property type="term" value="F:ferrous iron binding"/>
    <property type="evidence" value="ECO:0007669"/>
    <property type="project" value="TreeGrafter"/>
</dbReference>
<evidence type="ECO:0000256" key="9">
    <source>
        <dbReference type="SAM" id="MobiDB-lite"/>
    </source>
</evidence>
<dbReference type="InterPro" id="IPR044862">
    <property type="entry name" value="Pro_4_hyd_alph_FE2OG_OXY"/>
</dbReference>
<dbReference type="InterPro" id="IPR005123">
    <property type="entry name" value="Oxoglu/Fe-dep_dioxygenase_dom"/>
</dbReference>
<evidence type="ECO:0000256" key="1">
    <source>
        <dbReference type="ARBA" id="ARBA00001961"/>
    </source>
</evidence>
<evidence type="ECO:0000256" key="7">
    <source>
        <dbReference type="ARBA" id="ARBA00039004"/>
    </source>
</evidence>
<comment type="cofactor">
    <cofactor evidence="1">
        <name>L-ascorbate</name>
        <dbReference type="ChEBI" id="CHEBI:38290"/>
    </cofactor>
</comment>
<dbReference type="Proteomes" id="UP000272942">
    <property type="component" value="Unassembled WGS sequence"/>
</dbReference>
<feature type="region of interest" description="Disordered" evidence="9">
    <location>
        <begin position="61"/>
        <end position="84"/>
    </location>
</feature>
<evidence type="ECO:0000256" key="8">
    <source>
        <dbReference type="ARBA" id="ARBA00049134"/>
    </source>
</evidence>
<dbReference type="PANTHER" id="PTHR12907">
    <property type="entry name" value="EGL NINE HOMOLOG-RELATED"/>
    <property type="match status" value="1"/>
</dbReference>
<proteinExistence type="predicted"/>
<evidence type="ECO:0000259" key="10">
    <source>
        <dbReference type="PROSITE" id="PS51471"/>
    </source>
</evidence>
<keyword evidence="4" id="KW-0223">Dioxygenase</keyword>
<dbReference type="GO" id="GO:0031418">
    <property type="term" value="F:L-ascorbic acid binding"/>
    <property type="evidence" value="ECO:0007669"/>
    <property type="project" value="UniProtKB-KW"/>
</dbReference>
<dbReference type="PROSITE" id="PS51471">
    <property type="entry name" value="FE2OG_OXY"/>
    <property type="match status" value="1"/>
</dbReference>
<organism evidence="13">
    <name type="scientific">Echinostoma caproni</name>
    <dbReference type="NCBI Taxonomy" id="27848"/>
    <lineage>
        <taxon>Eukaryota</taxon>
        <taxon>Metazoa</taxon>
        <taxon>Spiralia</taxon>
        <taxon>Lophotrochozoa</taxon>
        <taxon>Platyhelminthes</taxon>
        <taxon>Trematoda</taxon>
        <taxon>Digenea</taxon>
        <taxon>Plagiorchiida</taxon>
        <taxon>Echinostomata</taxon>
        <taxon>Echinostomatoidea</taxon>
        <taxon>Echinostomatidae</taxon>
        <taxon>Echinostoma</taxon>
    </lineage>
</organism>
<accession>A0A182ZZR0</accession>
<dbReference type="PANTHER" id="PTHR12907:SF26">
    <property type="entry name" value="HIF PROLYL HYDROXYLASE, ISOFORM C"/>
    <property type="match status" value="1"/>
</dbReference>
<sequence>MNCNNLDAICDTSCRPEPVYSKDSDVQNELTRISCYLAGEIEVPDGVPCWKVLYNPVSARDKNEVHKSESSDQRRSRAEKRKLEPVNYQAKRSSIRTDIELPIDFDSCFSRLWNHATKHSIVNAVLHCDPFAERLRRIGELAKGGLRERGFFTMKNLLGPEHAVRISQWAWNRWRKQPHLFRPGKVSVNESNSVEVRRDLVAWIHPDLPISSSPIDAEERCLVPYVQLLFLYIDAVVRAVGGCVQNRYGEWAVVNGKSWATLSSYRRQPEEIKEAVGYVAHYDNPDTLCDGRILTALYYLNPNWEREWGGQFVIWPYQDKSISSKCSPTTEQSKPLAILPTLDRFVLFFADQRILHCVQPVLACSAQSERLAFGIWYFDRYEREEYLRSQDE</sequence>
<dbReference type="SMART" id="SM00702">
    <property type="entry name" value="P4Hc"/>
    <property type="match status" value="1"/>
</dbReference>
<keyword evidence="2" id="KW-0479">Metal-binding</keyword>
<dbReference type="InterPro" id="IPR051559">
    <property type="entry name" value="HIF_prolyl_hydroxylases"/>
</dbReference>
<dbReference type="Pfam" id="PF13640">
    <property type="entry name" value="2OG-FeII_Oxy_3"/>
    <property type="match status" value="1"/>
</dbReference>
<evidence type="ECO:0000256" key="5">
    <source>
        <dbReference type="ARBA" id="ARBA00023002"/>
    </source>
</evidence>
<reference evidence="11 12" key="2">
    <citation type="submission" date="2018-11" db="EMBL/GenBank/DDBJ databases">
        <authorList>
            <consortium name="Pathogen Informatics"/>
        </authorList>
    </citation>
    <scope>NUCLEOTIDE SEQUENCE [LARGE SCALE GENOMIC DNA]</scope>
    <source>
        <strain evidence="11 12">Egypt</strain>
    </source>
</reference>
<evidence type="ECO:0000256" key="4">
    <source>
        <dbReference type="ARBA" id="ARBA00022964"/>
    </source>
</evidence>
<reference evidence="13" key="1">
    <citation type="submission" date="2016-06" db="UniProtKB">
        <authorList>
            <consortium name="WormBaseParasite"/>
        </authorList>
    </citation>
    <scope>IDENTIFICATION</scope>
</reference>
<dbReference type="WBParaSite" id="ECPE_0000019401-mRNA-1">
    <property type="protein sequence ID" value="ECPE_0000019401-mRNA-1"/>
    <property type="gene ID" value="ECPE_0000019401"/>
</dbReference>
<keyword evidence="12" id="KW-1185">Reference proteome</keyword>